<comment type="subcellular location">
    <subcellularLocation>
        <location evidence="11">Cell inner membrane</location>
        <topology evidence="11">Single-pass membrane protein</topology>
    </subcellularLocation>
</comment>
<dbReference type="GO" id="GO:0016763">
    <property type="term" value="F:pentosyltransferase activity"/>
    <property type="evidence" value="ECO:0007669"/>
    <property type="project" value="InterPro"/>
</dbReference>
<evidence type="ECO:0000256" key="10">
    <source>
        <dbReference type="ARBA" id="ARBA00023316"/>
    </source>
</evidence>
<dbReference type="PANTHER" id="PTHR30400:SF0">
    <property type="entry name" value="BIOSYNTHETIC PEPTIDOGLYCAN TRANSGLYCOSYLASE"/>
    <property type="match status" value="1"/>
</dbReference>
<dbReference type="EMBL" id="SHKO01000001">
    <property type="protein sequence ID" value="RZT99415.1"/>
    <property type="molecule type" value="Genomic_DNA"/>
</dbReference>
<evidence type="ECO:0000256" key="1">
    <source>
        <dbReference type="ARBA" id="ARBA00022475"/>
    </source>
</evidence>
<dbReference type="InterPro" id="IPR036950">
    <property type="entry name" value="PBP_transglycosylase"/>
</dbReference>
<proteinExistence type="inferred from homology"/>
<dbReference type="RefSeq" id="WP_128395816.1">
    <property type="nucleotide sequence ID" value="NZ_SHKO01000001.1"/>
</dbReference>
<keyword evidence="10 11" id="KW-0961">Cell wall biogenesis/degradation</keyword>
<dbReference type="InterPro" id="IPR023346">
    <property type="entry name" value="Lysozyme-like_dom_sf"/>
</dbReference>
<dbReference type="GO" id="GO:0009252">
    <property type="term" value="P:peptidoglycan biosynthetic process"/>
    <property type="evidence" value="ECO:0007669"/>
    <property type="project" value="UniProtKB-UniRule"/>
</dbReference>
<evidence type="ECO:0000313" key="14">
    <source>
        <dbReference type="Proteomes" id="UP000293398"/>
    </source>
</evidence>
<evidence type="ECO:0000256" key="2">
    <source>
        <dbReference type="ARBA" id="ARBA00022519"/>
    </source>
</evidence>
<dbReference type="OrthoDB" id="9766909at2"/>
<evidence type="ECO:0000256" key="5">
    <source>
        <dbReference type="ARBA" id="ARBA00022692"/>
    </source>
</evidence>
<comment type="similarity">
    <text evidence="11">Belongs to the glycosyltransferase 51 family.</text>
</comment>
<dbReference type="InterPro" id="IPR011812">
    <property type="entry name" value="Pep_trsgly"/>
</dbReference>
<dbReference type="AlphaFoldDB" id="A0A4V2FTT9"/>
<feature type="transmembrane region" description="Helical" evidence="11">
    <location>
        <begin position="32"/>
        <end position="56"/>
    </location>
</feature>
<protein>
    <recommendedName>
        <fullName evidence="11">Biosynthetic peptidoglycan transglycosylase</fullName>
        <ecNumber evidence="11">2.4.99.28</ecNumber>
    </recommendedName>
    <alternativeName>
        <fullName evidence="11">Glycan polymerase</fullName>
    </alternativeName>
    <alternativeName>
        <fullName evidence="11">Peptidoglycan glycosyltransferase MtgA</fullName>
        <shortName evidence="11">PGT</shortName>
    </alternativeName>
</protein>
<keyword evidence="4 11" id="KW-0808">Transferase</keyword>
<evidence type="ECO:0000256" key="8">
    <source>
        <dbReference type="ARBA" id="ARBA00022989"/>
    </source>
</evidence>
<keyword evidence="14" id="KW-1185">Reference proteome</keyword>
<dbReference type="NCBIfam" id="TIGR02070">
    <property type="entry name" value="mono_pep_trsgly"/>
    <property type="match status" value="1"/>
</dbReference>
<keyword evidence="1 11" id="KW-1003">Cell membrane</keyword>
<comment type="pathway">
    <text evidence="11">Cell wall biogenesis; peptidoglycan biosynthesis.</text>
</comment>
<comment type="function">
    <text evidence="11">Peptidoglycan polymerase that catalyzes glycan chain elongation from lipid-linked precursors.</text>
</comment>
<dbReference type="EC" id="2.4.99.28" evidence="11"/>
<organism evidence="13 14">
    <name type="scientific">Advenella incenata</name>
    <dbReference type="NCBI Taxonomy" id="267800"/>
    <lineage>
        <taxon>Bacteria</taxon>
        <taxon>Pseudomonadati</taxon>
        <taxon>Pseudomonadota</taxon>
        <taxon>Betaproteobacteria</taxon>
        <taxon>Burkholderiales</taxon>
        <taxon>Alcaligenaceae</taxon>
    </lineage>
</organism>
<name>A0A4V2FTT9_9BURK</name>
<dbReference type="Proteomes" id="UP000293398">
    <property type="component" value="Unassembled WGS sequence"/>
</dbReference>
<accession>A0A4V2FTT9</accession>
<dbReference type="UniPathway" id="UPA00219"/>
<feature type="domain" description="Glycosyl transferase family 51" evidence="12">
    <location>
        <begin position="82"/>
        <end position="250"/>
    </location>
</feature>
<keyword evidence="6 11" id="KW-0133">Cell shape</keyword>
<dbReference type="SUPFAM" id="SSF53955">
    <property type="entry name" value="Lysozyme-like"/>
    <property type="match status" value="1"/>
</dbReference>
<evidence type="ECO:0000259" key="12">
    <source>
        <dbReference type="Pfam" id="PF00912"/>
    </source>
</evidence>
<comment type="catalytic activity">
    <reaction evidence="11">
        <text>[GlcNAc-(1-&gt;4)-Mur2Ac(oyl-L-Ala-gamma-D-Glu-L-Lys-D-Ala-D-Ala)](n)-di-trans,octa-cis-undecaprenyl diphosphate + beta-D-GlcNAc-(1-&gt;4)-Mur2Ac(oyl-L-Ala-gamma-D-Glu-L-Lys-D-Ala-D-Ala)-di-trans,octa-cis-undecaprenyl diphosphate = [GlcNAc-(1-&gt;4)-Mur2Ac(oyl-L-Ala-gamma-D-Glu-L-Lys-D-Ala-D-Ala)](n+1)-di-trans,octa-cis-undecaprenyl diphosphate + di-trans,octa-cis-undecaprenyl diphosphate + H(+)</text>
        <dbReference type="Rhea" id="RHEA:23708"/>
        <dbReference type="Rhea" id="RHEA-COMP:9602"/>
        <dbReference type="Rhea" id="RHEA-COMP:9603"/>
        <dbReference type="ChEBI" id="CHEBI:15378"/>
        <dbReference type="ChEBI" id="CHEBI:58405"/>
        <dbReference type="ChEBI" id="CHEBI:60033"/>
        <dbReference type="ChEBI" id="CHEBI:78435"/>
        <dbReference type="EC" id="2.4.99.28"/>
    </reaction>
</comment>
<gene>
    <name evidence="11" type="primary">mtgA</name>
    <name evidence="13" type="ORF">EV681_1198</name>
</gene>
<keyword evidence="8 11" id="KW-1133">Transmembrane helix</keyword>
<dbReference type="HAMAP" id="MF_00766">
    <property type="entry name" value="PGT_MtgA"/>
    <property type="match status" value="1"/>
</dbReference>
<dbReference type="InterPro" id="IPR001264">
    <property type="entry name" value="Glyco_trans_51"/>
</dbReference>
<evidence type="ECO:0000256" key="7">
    <source>
        <dbReference type="ARBA" id="ARBA00022984"/>
    </source>
</evidence>
<dbReference type="Pfam" id="PF00912">
    <property type="entry name" value="Transgly"/>
    <property type="match status" value="1"/>
</dbReference>
<dbReference type="PANTHER" id="PTHR30400">
    <property type="entry name" value="MONOFUNCTIONAL BIOSYNTHETIC PEPTIDOGLYCAN TRANSGLYCOSYLASE"/>
    <property type="match status" value="1"/>
</dbReference>
<evidence type="ECO:0000256" key="9">
    <source>
        <dbReference type="ARBA" id="ARBA00023136"/>
    </source>
</evidence>
<dbReference type="GO" id="GO:0005886">
    <property type="term" value="C:plasma membrane"/>
    <property type="evidence" value="ECO:0007669"/>
    <property type="project" value="UniProtKB-SubCell"/>
</dbReference>
<dbReference type="Gene3D" id="1.10.3810.10">
    <property type="entry name" value="Biosynthetic peptidoglycan transglycosylase-like"/>
    <property type="match status" value="1"/>
</dbReference>
<sequence>MLEAVGRIASEVAIGIAERVRSQSIARSTVDLVALLIAVIVLYQIYLFAWVLWYSVFNPGGSAYMREQADRLAALDPPVSIQYEWTPYEAISPALKKAVIAAEDARFTEHGGVEWEAIRKAWRYNERQEDAGRNRRRGGSTLTQQLAKNLFLSADRTYIRKGQELVIAYMIEAVMSKRRILELYLNVVEYGNGVFGAQAAARHYFNVDAARLSTYQAARLAAILPNPRVYGKNMQSRYVQSRGRTISARMRSAVLPE</sequence>
<dbReference type="GO" id="GO:0071555">
    <property type="term" value="P:cell wall organization"/>
    <property type="evidence" value="ECO:0007669"/>
    <property type="project" value="UniProtKB-KW"/>
</dbReference>
<dbReference type="GO" id="GO:0008955">
    <property type="term" value="F:peptidoglycan glycosyltransferase activity"/>
    <property type="evidence" value="ECO:0007669"/>
    <property type="project" value="UniProtKB-UniRule"/>
</dbReference>
<keyword evidence="3 11" id="KW-0328">Glycosyltransferase</keyword>
<dbReference type="GO" id="GO:0009274">
    <property type="term" value="C:peptidoglycan-based cell wall"/>
    <property type="evidence" value="ECO:0007669"/>
    <property type="project" value="InterPro"/>
</dbReference>
<keyword evidence="2 11" id="KW-0997">Cell inner membrane</keyword>
<reference evidence="13 14" key="1">
    <citation type="submission" date="2019-02" db="EMBL/GenBank/DDBJ databases">
        <title>Genomic Encyclopedia of Type Strains, Phase IV (KMG-IV): sequencing the most valuable type-strain genomes for metagenomic binning, comparative biology and taxonomic classification.</title>
        <authorList>
            <person name="Goeker M."/>
        </authorList>
    </citation>
    <scope>NUCLEOTIDE SEQUENCE [LARGE SCALE GENOMIC DNA]</scope>
    <source>
        <strain evidence="13 14">DSM 23814</strain>
    </source>
</reference>
<evidence type="ECO:0000313" key="13">
    <source>
        <dbReference type="EMBL" id="RZT99415.1"/>
    </source>
</evidence>
<comment type="caution">
    <text evidence="13">The sequence shown here is derived from an EMBL/GenBank/DDBJ whole genome shotgun (WGS) entry which is preliminary data.</text>
</comment>
<dbReference type="GO" id="GO:0008360">
    <property type="term" value="P:regulation of cell shape"/>
    <property type="evidence" value="ECO:0007669"/>
    <property type="project" value="UniProtKB-KW"/>
</dbReference>
<evidence type="ECO:0000256" key="11">
    <source>
        <dbReference type="HAMAP-Rule" id="MF_00766"/>
    </source>
</evidence>
<keyword evidence="7 11" id="KW-0573">Peptidoglycan synthesis</keyword>
<keyword evidence="5 11" id="KW-0812">Transmembrane</keyword>
<evidence type="ECO:0000256" key="6">
    <source>
        <dbReference type="ARBA" id="ARBA00022960"/>
    </source>
</evidence>
<keyword evidence="9 11" id="KW-0472">Membrane</keyword>
<evidence type="ECO:0000256" key="3">
    <source>
        <dbReference type="ARBA" id="ARBA00022676"/>
    </source>
</evidence>
<evidence type="ECO:0000256" key="4">
    <source>
        <dbReference type="ARBA" id="ARBA00022679"/>
    </source>
</evidence>